<keyword evidence="2 5" id="KW-0812">Transmembrane</keyword>
<feature type="transmembrane region" description="Helical" evidence="5">
    <location>
        <begin position="67"/>
        <end position="89"/>
    </location>
</feature>
<comment type="subcellular location">
    <subcellularLocation>
        <location evidence="1">Membrane</location>
        <topology evidence="1">Multi-pass membrane protein</topology>
    </subcellularLocation>
</comment>
<evidence type="ECO:0000256" key="4">
    <source>
        <dbReference type="ARBA" id="ARBA00023136"/>
    </source>
</evidence>
<dbReference type="Proteomes" id="UP000273145">
    <property type="component" value="Chromosome"/>
</dbReference>
<organism evidence="6 7">
    <name type="scientific">Paenibacillus lentus</name>
    <dbReference type="NCBI Taxonomy" id="1338368"/>
    <lineage>
        <taxon>Bacteria</taxon>
        <taxon>Bacillati</taxon>
        <taxon>Bacillota</taxon>
        <taxon>Bacilli</taxon>
        <taxon>Bacillales</taxon>
        <taxon>Paenibacillaceae</taxon>
        <taxon>Paenibacillus</taxon>
    </lineage>
</organism>
<feature type="transmembrane region" description="Helical" evidence="5">
    <location>
        <begin position="124"/>
        <end position="146"/>
    </location>
</feature>
<keyword evidence="3 5" id="KW-1133">Transmembrane helix</keyword>
<feature type="transmembrane region" description="Helical" evidence="5">
    <location>
        <begin position="158"/>
        <end position="180"/>
    </location>
</feature>
<dbReference type="PANTHER" id="PTHR10361:SF28">
    <property type="entry name" value="P3 PROTEIN-RELATED"/>
    <property type="match status" value="1"/>
</dbReference>
<protein>
    <submittedName>
        <fullName evidence="6">Bile acid:sodium symporter family protein</fullName>
    </submittedName>
</protein>
<feature type="transmembrane region" description="Helical" evidence="5">
    <location>
        <begin position="95"/>
        <end position="117"/>
    </location>
</feature>
<dbReference type="GO" id="GO:0016020">
    <property type="term" value="C:membrane"/>
    <property type="evidence" value="ECO:0007669"/>
    <property type="project" value="UniProtKB-SubCell"/>
</dbReference>
<evidence type="ECO:0000256" key="2">
    <source>
        <dbReference type="ARBA" id="ARBA00022692"/>
    </source>
</evidence>
<feature type="transmembrane region" description="Helical" evidence="5">
    <location>
        <begin position="201"/>
        <end position="219"/>
    </location>
</feature>
<dbReference type="OrthoDB" id="1551454at2"/>
<evidence type="ECO:0000256" key="3">
    <source>
        <dbReference type="ARBA" id="ARBA00022989"/>
    </source>
</evidence>
<keyword evidence="7" id="KW-1185">Reference proteome</keyword>
<name>A0A3S8S1M5_9BACL</name>
<evidence type="ECO:0000313" key="7">
    <source>
        <dbReference type="Proteomes" id="UP000273145"/>
    </source>
</evidence>
<evidence type="ECO:0000313" key="6">
    <source>
        <dbReference type="EMBL" id="AZK48989.1"/>
    </source>
</evidence>
<feature type="transmembrane region" description="Helical" evidence="5">
    <location>
        <begin position="12"/>
        <end position="31"/>
    </location>
</feature>
<reference evidence="6 7" key="1">
    <citation type="submission" date="2018-11" db="EMBL/GenBank/DDBJ databases">
        <title>Genome sequencing of Paenibacillus lentus DSM25539(T).</title>
        <authorList>
            <person name="Kook J.-K."/>
            <person name="Park S.-N."/>
            <person name="Lim Y.K."/>
        </authorList>
    </citation>
    <scope>NUCLEOTIDE SEQUENCE [LARGE SCALE GENOMIC DNA]</scope>
    <source>
        <strain evidence="6 7">DSM 25539</strain>
    </source>
</reference>
<dbReference type="EMBL" id="CP034248">
    <property type="protein sequence ID" value="AZK48989.1"/>
    <property type="molecule type" value="Genomic_DNA"/>
</dbReference>
<dbReference type="AlphaFoldDB" id="A0A3S8S1M5"/>
<evidence type="ECO:0000256" key="5">
    <source>
        <dbReference type="SAM" id="Phobius"/>
    </source>
</evidence>
<feature type="transmembrane region" description="Helical" evidence="5">
    <location>
        <begin position="225"/>
        <end position="246"/>
    </location>
</feature>
<dbReference type="Gene3D" id="1.20.1530.20">
    <property type="match status" value="1"/>
</dbReference>
<dbReference type="InterPro" id="IPR004710">
    <property type="entry name" value="Bilac:Na_transpt"/>
</dbReference>
<gene>
    <name evidence="6" type="ORF">EIM92_11120</name>
</gene>
<dbReference type="KEGG" id="plen:EIM92_11120"/>
<dbReference type="Pfam" id="PF01758">
    <property type="entry name" value="SBF"/>
    <property type="match status" value="1"/>
</dbReference>
<keyword evidence="4 5" id="KW-0472">Membrane</keyword>
<dbReference type="InterPro" id="IPR038770">
    <property type="entry name" value="Na+/solute_symporter_sf"/>
</dbReference>
<feature type="transmembrane region" description="Helical" evidence="5">
    <location>
        <begin position="37"/>
        <end position="55"/>
    </location>
</feature>
<accession>A0A3S8S1M5</accession>
<proteinExistence type="predicted"/>
<dbReference type="RefSeq" id="WP_125085132.1">
    <property type="nucleotide sequence ID" value="NZ_CP034248.1"/>
</dbReference>
<evidence type="ECO:0000256" key="1">
    <source>
        <dbReference type="ARBA" id="ARBA00004141"/>
    </source>
</evidence>
<dbReference type="InterPro" id="IPR002657">
    <property type="entry name" value="BilAc:Na_symport/Acr3"/>
</dbReference>
<sequence length="325" mass="35030">MLLSVNRWLNRMMPLITPVSIIIGVICGSRLSSFTYLSPWLFAFMTFAGSISLGFKDFMNVLKKPFPLIICLFILHLAMPLIAMAFGYLFYSEDIYMITGLILAASIPTGVSSFVWVSIYKGNIALTLSIILIDTMLAPFIVPGILSFLVGADVQLDVAAMMSSLFWMIVVPSLIGMVLNEWSRGAIAPVWGGRLNPFSKLAMAAIVAINGSVVAPYLMNFSLQLAGLAVIIVAIASIGYLLGLAFSRLMGWSYADKVALTFNGGMRNISAGAVLAVTYFPAPVAVPVVLGMVFQQTLASLAGYLLSRHAPQDKQPSNTASTYEA</sequence>
<dbReference type="PANTHER" id="PTHR10361">
    <property type="entry name" value="SODIUM-BILE ACID COTRANSPORTER"/>
    <property type="match status" value="1"/>
</dbReference>